<feature type="compositionally biased region" description="Polar residues" evidence="1">
    <location>
        <begin position="76"/>
        <end position="87"/>
    </location>
</feature>
<accession>W4K9N7</accession>
<dbReference type="AlphaFoldDB" id="W4K9N7"/>
<dbReference type="InParanoid" id="W4K9N7"/>
<dbReference type="Proteomes" id="UP000030671">
    <property type="component" value="Unassembled WGS sequence"/>
</dbReference>
<dbReference type="RefSeq" id="XP_009546641.1">
    <property type="nucleotide sequence ID" value="XM_009548346.1"/>
</dbReference>
<evidence type="ECO:0000313" key="2">
    <source>
        <dbReference type="EMBL" id="ETW82065.1"/>
    </source>
</evidence>
<feature type="compositionally biased region" description="Basic and acidic residues" evidence="1">
    <location>
        <begin position="324"/>
        <end position="338"/>
    </location>
</feature>
<dbReference type="KEGG" id="hir:HETIRDRAFT_427239"/>
<feature type="region of interest" description="Disordered" evidence="1">
    <location>
        <begin position="71"/>
        <end position="143"/>
    </location>
</feature>
<feature type="compositionally biased region" description="Low complexity" evidence="1">
    <location>
        <begin position="109"/>
        <end position="127"/>
    </location>
</feature>
<dbReference type="GeneID" id="20674189"/>
<feature type="region of interest" description="Disordered" evidence="1">
    <location>
        <begin position="319"/>
        <end position="340"/>
    </location>
</feature>
<protein>
    <submittedName>
        <fullName evidence="2">Uncharacterized protein</fullName>
    </submittedName>
</protein>
<evidence type="ECO:0000256" key="1">
    <source>
        <dbReference type="SAM" id="MobiDB-lite"/>
    </source>
</evidence>
<name>W4K9N7_HETIT</name>
<organism evidence="2 3">
    <name type="scientific">Heterobasidion irregulare (strain TC 32-1)</name>
    <dbReference type="NCBI Taxonomy" id="747525"/>
    <lineage>
        <taxon>Eukaryota</taxon>
        <taxon>Fungi</taxon>
        <taxon>Dikarya</taxon>
        <taxon>Basidiomycota</taxon>
        <taxon>Agaricomycotina</taxon>
        <taxon>Agaricomycetes</taxon>
        <taxon>Russulales</taxon>
        <taxon>Bondarzewiaceae</taxon>
        <taxon>Heterobasidion</taxon>
        <taxon>Heterobasidion annosum species complex</taxon>
    </lineage>
</organism>
<sequence length="401" mass="43943">MLLHNDNTASSPSRNSSPNIILMVANLDIKHVNRGTSPTPPESNTTITILTQSLNNFSDNDAKDYAKFKEREWTHTNKQPSRRSSQDAPWDEGTYDKNNGGPSGPTTEVPPSIGVTTTPGTGSPLGLHARGGGQQPGNGATDPVPVLPGITKLTVPVSGQVPSTMGRITHRPNPHFGELEQYMDTLLQQNIISANNQEMKTTIASLQIRTLALQTNPNTASGYEDNDGRPRALLIYLDEFTQYVNQELLLALLFLGELGDIQAVRTNPFCVITWNVPPCIGKRPAAIPNPRGVPHSCGTPSSVTTRGYEIFPYPMEIPTRRNRPSIEEPKEEETKEPRQPSNAECILAGVFNTSLECLLLIIDFVQTRDRIAKVAAELAILIQRLEEIASRLNPSSMPRML</sequence>
<keyword evidence="3" id="KW-1185">Reference proteome</keyword>
<reference evidence="2 3" key="1">
    <citation type="journal article" date="2012" name="New Phytol.">
        <title>Insight into trade-off between wood decay and parasitism from the genome of a fungal forest pathogen.</title>
        <authorList>
            <person name="Olson A."/>
            <person name="Aerts A."/>
            <person name="Asiegbu F."/>
            <person name="Belbahri L."/>
            <person name="Bouzid O."/>
            <person name="Broberg A."/>
            <person name="Canback B."/>
            <person name="Coutinho P.M."/>
            <person name="Cullen D."/>
            <person name="Dalman K."/>
            <person name="Deflorio G."/>
            <person name="van Diepen L.T."/>
            <person name="Dunand C."/>
            <person name="Duplessis S."/>
            <person name="Durling M."/>
            <person name="Gonthier P."/>
            <person name="Grimwood J."/>
            <person name="Fossdal C.G."/>
            <person name="Hansson D."/>
            <person name="Henrissat B."/>
            <person name="Hietala A."/>
            <person name="Himmelstrand K."/>
            <person name="Hoffmeister D."/>
            <person name="Hogberg N."/>
            <person name="James T.Y."/>
            <person name="Karlsson M."/>
            <person name="Kohler A."/>
            <person name="Kues U."/>
            <person name="Lee Y.H."/>
            <person name="Lin Y.C."/>
            <person name="Lind M."/>
            <person name="Lindquist E."/>
            <person name="Lombard V."/>
            <person name="Lucas S."/>
            <person name="Lunden K."/>
            <person name="Morin E."/>
            <person name="Murat C."/>
            <person name="Park J."/>
            <person name="Raffaello T."/>
            <person name="Rouze P."/>
            <person name="Salamov A."/>
            <person name="Schmutz J."/>
            <person name="Solheim H."/>
            <person name="Stahlberg J."/>
            <person name="Velez H."/>
            <person name="de Vries R.P."/>
            <person name="Wiebenga A."/>
            <person name="Woodward S."/>
            <person name="Yakovlev I."/>
            <person name="Garbelotto M."/>
            <person name="Martin F."/>
            <person name="Grigoriev I.V."/>
            <person name="Stenlid J."/>
        </authorList>
    </citation>
    <scope>NUCLEOTIDE SEQUENCE [LARGE SCALE GENOMIC DNA]</scope>
    <source>
        <strain evidence="2 3">TC 32-1</strain>
    </source>
</reference>
<gene>
    <name evidence="2" type="ORF">HETIRDRAFT_427239</name>
</gene>
<evidence type="ECO:0000313" key="3">
    <source>
        <dbReference type="Proteomes" id="UP000030671"/>
    </source>
</evidence>
<proteinExistence type="predicted"/>
<dbReference type="HOGENOM" id="CLU_050560_0_0_1"/>
<dbReference type="EMBL" id="KI925458">
    <property type="protein sequence ID" value="ETW82065.1"/>
    <property type="molecule type" value="Genomic_DNA"/>
</dbReference>